<keyword evidence="2" id="KW-1185">Reference proteome</keyword>
<evidence type="ECO:0000313" key="1">
    <source>
        <dbReference type="EMBL" id="SES33692.1"/>
    </source>
</evidence>
<dbReference type="Proteomes" id="UP000198929">
    <property type="component" value="Unassembled WGS sequence"/>
</dbReference>
<name>A0A1H9WIC2_9CORY</name>
<proteinExistence type="predicted"/>
<gene>
    <name evidence="1" type="ORF">SAMN05661109_02757</name>
</gene>
<organism evidence="1 2">
    <name type="scientific">Corynebacterium cystitidis DSM 20524</name>
    <dbReference type="NCBI Taxonomy" id="1121357"/>
    <lineage>
        <taxon>Bacteria</taxon>
        <taxon>Bacillati</taxon>
        <taxon>Actinomycetota</taxon>
        <taxon>Actinomycetes</taxon>
        <taxon>Mycobacteriales</taxon>
        <taxon>Corynebacteriaceae</taxon>
        <taxon>Corynebacterium</taxon>
    </lineage>
</organism>
<sequence>MVGVPSEVSFEPSFLPEMDFTDCDFSVLEDDPEFEVQRVISQGVEYVHMTAEFGVQNYVPKSLWTIVDGVIAERTMKWALSLPLVDGLDVTDPYRFVEQWNKQ</sequence>
<reference evidence="2" key="1">
    <citation type="submission" date="2016-10" db="EMBL/GenBank/DDBJ databases">
        <authorList>
            <person name="Varghese N."/>
            <person name="Submissions S."/>
        </authorList>
    </citation>
    <scope>NUCLEOTIDE SEQUENCE [LARGE SCALE GENOMIC DNA]</scope>
    <source>
        <strain evidence="2">DSM 20524</strain>
    </source>
</reference>
<dbReference type="EMBL" id="FOGQ01000023">
    <property type="protein sequence ID" value="SES33692.1"/>
    <property type="molecule type" value="Genomic_DNA"/>
</dbReference>
<protein>
    <submittedName>
        <fullName evidence="1">Uncharacterized protein</fullName>
    </submittedName>
</protein>
<evidence type="ECO:0000313" key="2">
    <source>
        <dbReference type="Proteomes" id="UP000198929"/>
    </source>
</evidence>
<dbReference type="AlphaFoldDB" id="A0A1H9WIC2"/>
<accession>A0A1H9WIC2</accession>